<evidence type="ECO:0000313" key="1">
    <source>
        <dbReference type="EMBL" id="KAJ8008777.1"/>
    </source>
</evidence>
<organism evidence="1 2">
    <name type="scientific">Dallia pectoralis</name>
    <name type="common">Alaska blackfish</name>
    <dbReference type="NCBI Taxonomy" id="75939"/>
    <lineage>
        <taxon>Eukaryota</taxon>
        <taxon>Metazoa</taxon>
        <taxon>Chordata</taxon>
        <taxon>Craniata</taxon>
        <taxon>Vertebrata</taxon>
        <taxon>Euteleostomi</taxon>
        <taxon>Actinopterygii</taxon>
        <taxon>Neopterygii</taxon>
        <taxon>Teleostei</taxon>
        <taxon>Protacanthopterygii</taxon>
        <taxon>Esociformes</taxon>
        <taxon>Umbridae</taxon>
        <taxon>Dallia</taxon>
    </lineage>
</organism>
<protein>
    <submittedName>
        <fullName evidence="1">Uncharacterized protein</fullName>
    </submittedName>
</protein>
<keyword evidence="2" id="KW-1185">Reference proteome</keyword>
<name>A0ACC2GYM1_DALPE</name>
<sequence>MEKMRGNSVTSVSADPSTAPTQITLSPVFPSEEVTQAPTLHQTPCPPSEDWRPAFEWMLVSRRPPPLCLVAGRGKALDTSLLDPVETHLVETDPVETDLVETDLVETDPSLDPVNGLVNKSFLSVRSQGRLCLGLSG</sequence>
<dbReference type="EMBL" id="CM055734">
    <property type="protein sequence ID" value="KAJ8008777.1"/>
    <property type="molecule type" value="Genomic_DNA"/>
</dbReference>
<gene>
    <name evidence="1" type="ORF">DPEC_G00081940</name>
</gene>
<comment type="caution">
    <text evidence="1">The sequence shown here is derived from an EMBL/GenBank/DDBJ whole genome shotgun (WGS) entry which is preliminary data.</text>
</comment>
<evidence type="ECO:0000313" key="2">
    <source>
        <dbReference type="Proteomes" id="UP001157502"/>
    </source>
</evidence>
<dbReference type="Proteomes" id="UP001157502">
    <property type="component" value="Chromosome 7"/>
</dbReference>
<reference evidence="1" key="1">
    <citation type="submission" date="2021-05" db="EMBL/GenBank/DDBJ databases">
        <authorList>
            <person name="Pan Q."/>
            <person name="Jouanno E."/>
            <person name="Zahm M."/>
            <person name="Klopp C."/>
            <person name="Cabau C."/>
            <person name="Louis A."/>
            <person name="Berthelot C."/>
            <person name="Parey E."/>
            <person name="Roest Crollius H."/>
            <person name="Montfort J."/>
            <person name="Robinson-Rechavi M."/>
            <person name="Bouchez O."/>
            <person name="Lampietro C."/>
            <person name="Lopez Roques C."/>
            <person name="Donnadieu C."/>
            <person name="Postlethwait J."/>
            <person name="Bobe J."/>
            <person name="Dillon D."/>
            <person name="Chandos A."/>
            <person name="von Hippel F."/>
            <person name="Guiguen Y."/>
        </authorList>
    </citation>
    <scope>NUCLEOTIDE SEQUENCE</scope>
    <source>
        <strain evidence="1">YG-Jan2019</strain>
    </source>
</reference>
<accession>A0ACC2GYM1</accession>
<proteinExistence type="predicted"/>